<accession>A0A1D6JP76</accession>
<dbReference type="InParanoid" id="A0A1D6JP76"/>
<dbReference type="PaxDb" id="4577-GRMZM2G011394_P01"/>
<reference evidence="1" key="1">
    <citation type="submission" date="2015-12" db="EMBL/GenBank/DDBJ databases">
        <title>Update maize B73 reference genome by single molecule sequencing technologies.</title>
        <authorList>
            <consortium name="Maize Genome Sequencing Project"/>
            <person name="Ware D."/>
        </authorList>
    </citation>
    <scope>NUCLEOTIDE SEQUENCE [LARGE SCALE GENOMIC DNA]</scope>
    <source>
        <tissue evidence="1">Seedling</tissue>
    </source>
</reference>
<proteinExistence type="predicted"/>
<evidence type="ECO:0000313" key="1">
    <source>
        <dbReference type="EMBL" id="ONL93813.1"/>
    </source>
</evidence>
<name>A0A1D6JP76_MAIZE</name>
<dbReference type="EMBL" id="CM007647">
    <property type="protein sequence ID" value="ONL93813.1"/>
    <property type="molecule type" value="Genomic_DNA"/>
</dbReference>
<dbReference type="AlphaFoldDB" id="A0A1D6JP76"/>
<protein>
    <submittedName>
        <fullName evidence="1">Uncharacterized protein</fullName>
    </submittedName>
</protein>
<sequence>MEGVLEFAPTYKYELGSRRYVGVGDHQGQSQRGGGRHALSTRIRHLLVGRCQWRSSYGPMAPVNPQSTSPSTARTRWSLIVSIIIQATLGSGSMVMMTQKSTHSKCGVHEGFELPVLYSPGQSTSQSCATDRRAKQLLSQEPYATRTRKMRAVGGQGS</sequence>
<gene>
    <name evidence="1" type="ORF">ZEAMMB73_Zm00001d027745</name>
</gene>
<organism evidence="1">
    <name type="scientific">Zea mays</name>
    <name type="common">Maize</name>
    <dbReference type="NCBI Taxonomy" id="4577"/>
    <lineage>
        <taxon>Eukaryota</taxon>
        <taxon>Viridiplantae</taxon>
        <taxon>Streptophyta</taxon>
        <taxon>Embryophyta</taxon>
        <taxon>Tracheophyta</taxon>
        <taxon>Spermatophyta</taxon>
        <taxon>Magnoliopsida</taxon>
        <taxon>Liliopsida</taxon>
        <taxon>Poales</taxon>
        <taxon>Poaceae</taxon>
        <taxon>PACMAD clade</taxon>
        <taxon>Panicoideae</taxon>
        <taxon>Andropogonodae</taxon>
        <taxon>Andropogoneae</taxon>
        <taxon>Tripsacinae</taxon>
        <taxon>Zea</taxon>
    </lineage>
</organism>